<comment type="similarity">
    <text evidence="6">Belongs to the arabinose isomerase family.</text>
</comment>
<dbReference type="PANTHER" id="PTHR38464:SF1">
    <property type="entry name" value="L-ARABINOSE ISOMERASE"/>
    <property type="match status" value="1"/>
</dbReference>
<keyword evidence="1 6" id="KW-0479">Metal-binding</keyword>
<dbReference type="SUPFAM" id="SSF50443">
    <property type="entry name" value="FucI/AraA C-terminal domain-like"/>
    <property type="match status" value="1"/>
</dbReference>
<dbReference type="Pfam" id="PF24856">
    <property type="entry name" value="AraA_central"/>
    <property type="match status" value="1"/>
</dbReference>
<evidence type="ECO:0000256" key="3">
    <source>
        <dbReference type="ARBA" id="ARBA00023211"/>
    </source>
</evidence>
<keyword evidence="2 6" id="KW-0054">Arabinose catabolism</keyword>
<feature type="domain" description="L-arabinose isomerase C-terminal" evidence="8">
    <location>
        <begin position="338"/>
        <end position="481"/>
    </location>
</feature>
<dbReference type="HAMAP" id="MF_00519">
    <property type="entry name" value="Arabinose_Isome"/>
    <property type="match status" value="1"/>
</dbReference>
<comment type="pathway">
    <text evidence="6">Carbohydrate degradation; L-arabinose degradation via L-ribulose; D-xylulose 5-phosphate from L-arabinose (bacterial route): step 1/3.</text>
</comment>
<accession>A0ABN1PIK7</accession>
<keyword evidence="5 6" id="KW-0119">Carbohydrate metabolism</keyword>
<dbReference type="PANTHER" id="PTHR38464">
    <property type="entry name" value="L-ARABINOSE ISOMERASE"/>
    <property type="match status" value="1"/>
</dbReference>
<dbReference type="InterPro" id="IPR024664">
    <property type="entry name" value="Ara_Isoase_C"/>
</dbReference>
<dbReference type="Pfam" id="PF02610">
    <property type="entry name" value="AraA_N"/>
    <property type="match status" value="1"/>
</dbReference>
<reference evidence="10 11" key="1">
    <citation type="journal article" date="2019" name="Int. J. Syst. Evol. Microbiol.">
        <title>The Global Catalogue of Microorganisms (GCM) 10K type strain sequencing project: providing services to taxonomists for standard genome sequencing and annotation.</title>
        <authorList>
            <consortium name="The Broad Institute Genomics Platform"/>
            <consortium name="The Broad Institute Genome Sequencing Center for Infectious Disease"/>
            <person name="Wu L."/>
            <person name="Ma J."/>
        </authorList>
    </citation>
    <scope>NUCLEOTIDE SEQUENCE [LARGE SCALE GENOMIC DNA]</scope>
    <source>
        <strain evidence="10 11">JCM 10977</strain>
    </source>
</reference>
<keyword evidence="11" id="KW-1185">Reference proteome</keyword>
<name>A0ABN1PIK7_9ACTN</name>
<evidence type="ECO:0000259" key="7">
    <source>
        <dbReference type="Pfam" id="PF02610"/>
    </source>
</evidence>
<dbReference type="RefSeq" id="WP_343965193.1">
    <property type="nucleotide sequence ID" value="NZ_BAAAHK010000003.1"/>
</dbReference>
<dbReference type="InterPro" id="IPR003762">
    <property type="entry name" value="Lara_isomerase"/>
</dbReference>
<evidence type="ECO:0000256" key="2">
    <source>
        <dbReference type="ARBA" id="ARBA00022935"/>
    </source>
</evidence>
<dbReference type="PIRSF" id="PIRSF001478">
    <property type="entry name" value="L-ara_isomerase"/>
    <property type="match status" value="1"/>
</dbReference>
<dbReference type="InterPro" id="IPR055389">
    <property type="entry name" value="AraA_N"/>
</dbReference>
<keyword evidence="4 6" id="KW-0413">Isomerase</keyword>
<feature type="domain" description="L-arabinose isomerase central" evidence="9">
    <location>
        <begin position="187"/>
        <end position="334"/>
    </location>
</feature>
<dbReference type="CDD" id="cd03557">
    <property type="entry name" value="L-arabinose_isomerase"/>
    <property type="match status" value="1"/>
</dbReference>
<proteinExistence type="inferred from homology"/>
<dbReference type="InterPro" id="IPR038583">
    <property type="entry name" value="AraA_N_sf"/>
</dbReference>
<evidence type="ECO:0000259" key="9">
    <source>
        <dbReference type="Pfam" id="PF24856"/>
    </source>
</evidence>
<organism evidence="10 11">
    <name type="scientific">Kribbella koreensis</name>
    <dbReference type="NCBI Taxonomy" id="57909"/>
    <lineage>
        <taxon>Bacteria</taxon>
        <taxon>Bacillati</taxon>
        <taxon>Actinomycetota</taxon>
        <taxon>Actinomycetes</taxon>
        <taxon>Propionibacteriales</taxon>
        <taxon>Kribbellaceae</taxon>
        <taxon>Kribbella</taxon>
    </lineage>
</organism>
<dbReference type="InterPro" id="IPR055390">
    <property type="entry name" value="AraA_central"/>
</dbReference>
<protein>
    <recommendedName>
        <fullName evidence="6">L-arabinose isomerase</fullName>
        <ecNumber evidence="6">5.3.1.4</ecNumber>
    </recommendedName>
</protein>
<comment type="function">
    <text evidence="6">Catalyzes the conversion of L-arabinose to L-ribulose.</text>
</comment>
<feature type="binding site" evidence="6">
    <location>
        <position position="459"/>
    </location>
    <ligand>
        <name>Mn(2+)</name>
        <dbReference type="ChEBI" id="CHEBI:29035"/>
    </ligand>
</feature>
<dbReference type="GO" id="GO:0016853">
    <property type="term" value="F:isomerase activity"/>
    <property type="evidence" value="ECO:0007669"/>
    <property type="project" value="UniProtKB-KW"/>
</dbReference>
<gene>
    <name evidence="6 10" type="primary">araA</name>
    <name evidence="10" type="ORF">GCM10009554_09770</name>
</gene>
<dbReference type="Proteomes" id="UP001500542">
    <property type="component" value="Unassembled WGS sequence"/>
</dbReference>
<sequence>MTTPWKDHSFVNNSQPPQEVWFLTGSQSLYGPGTLQQVAEQSQAVAKRLAEADLPAQIVWKPVLMDADAIRRQLLEANSTPECVGVIAWMHTFSPAKMWISGLDALRKPLLHLHTQANVALPWSTIDMDFMNLNQAAHGDREFGYIQSRLGVPRKTVAGHVESPSVQHRVGQWVRASIGAAELRSLKVARFGDNMRDVAVTEGDKVEAQLRFGVSVNTYGVNDLVAAVDEIADAEITALVEEYGDAYAVAPELLPGGDRHESLRYGARIELGLRSFLTNGGFGAFTSNFEDLGGLRQLPGLAVQRLMADGYGFGGEGDWKTSVLLRASKAMAAGLPGGTSFMEDYTYHLVPGEEKILGAHMLEVCPSLTTARPALEIHPLSIGGREDPVRLRFTADPGAGVVVGLSDLGSRFRLTANLVQVVEPDEDLPQLPVACAVWKPEPSLATSAESWLVAGAPHHTVLTTALDREVYEDFADLLSVELAVIDASTTVRAFQRELHWTDTYHRLTSPR</sequence>
<keyword evidence="3 6" id="KW-0464">Manganese</keyword>
<evidence type="ECO:0000256" key="1">
    <source>
        <dbReference type="ARBA" id="ARBA00022723"/>
    </source>
</evidence>
<feature type="binding site" evidence="6">
    <location>
        <position position="343"/>
    </location>
    <ligand>
        <name>Mn(2+)</name>
        <dbReference type="ChEBI" id="CHEBI:29035"/>
    </ligand>
</feature>
<comment type="caution">
    <text evidence="10">The sequence shown here is derived from an EMBL/GenBank/DDBJ whole genome shotgun (WGS) entry which is preliminary data.</text>
</comment>
<dbReference type="EC" id="5.3.1.4" evidence="6"/>
<evidence type="ECO:0000256" key="5">
    <source>
        <dbReference type="ARBA" id="ARBA00023277"/>
    </source>
</evidence>
<dbReference type="InterPro" id="IPR009015">
    <property type="entry name" value="Fucose_isomerase_N/cen_sf"/>
</dbReference>
<comment type="catalytic activity">
    <reaction evidence="6">
        <text>beta-L-arabinopyranose = L-ribulose</text>
        <dbReference type="Rhea" id="RHEA:14821"/>
        <dbReference type="ChEBI" id="CHEBI:16880"/>
        <dbReference type="ChEBI" id="CHEBI:40886"/>
        <dbReference type="EC" id="5.3.1.4"/>
    </reaction>
</comment>
<dbReference type="EMBL" id="BAAAHK010000003">
    <property type="protein sequence ID" value="GAA0928320.1"/>
    <property type="molecule type" value="Genomic_DNA"/>
</dbReference>
<dbReference type="NCBIfam" id="NF002795">
    <property type="entry name" value="PRK02929.1"/>
    <property type="match status" value="1"/>
</dbReference>
<evidence type="ECO:0000259" key="8">
    <source>
        <dbReference type="Pfam" id="PF11762"/>
    </source>
</evidence>
<dbReference type="Pfam" id="PF11762">
    <property type="entry name" value="Arabinose_Iso_C"/>
    <property type="match status" value="1"/>
</dbReference>
<evidence type="ECO:0000313" key="11">
    <source>
        <dbReference type="Proteomes" id="UP001500542"/>
    </source>
</evidence>
<feature type="binding site" evidence="6">
    <location>
        <position position="316"/>
    </location>
    <ligand>
        <name>Mn(2+)</name>
        <dbReference type="ChEBI" id="CHEBI:29035"/>
    </ligand>
</feature>
<evidence type="ECO:0000256" key="6">
    <source>
        <dbReference type="HAMAP-Rule" id="MF_00519"/>
    </source>
</evidence>
<evidence type="ECO:0000256" key="4">
    <source>
        <dbReference type="ARBA" id="ARBA00023235"/>
    </source>
</evidence>
<feature type="binding site" evidence="6">
    <location>
        <position position="360"/>
    </location>
    <ligand>
        <name>Mn(2+)</name>
        <dbReference type="ChEBI" id="CHEBI:29035"/>
    </ligand>
</feature>
<evidence type="ECO:0000313" key="10">
    <source>
        <dbReference type="EMBL" id="GAA0928320.1"/>
    </source>
</evidence>
<dbReference type="SUPFAM" id="SSF53743">
    <property type="entry name" value="FucI/AraA N-terminal and middle domains"/>
    <property type="match status" value="1"/>
</dbReference>
<comment type="cofactor">
    <cofactor evidence="6">
        <name>Mn(2+)</name>
        <dbReference type="ChEBI" id="CHEBI:29035"/>
    </cofactor>
    <text evidence="6">Binds 1 Mn(2+) ion per subunit.</text>
</comment>
<dbReference type="Gene3D" id="3.40.50.10940">
    <property type="match status" value="1"/>
</dbReference>
<feature type="domain" description="L-arabinose isomerase N-terminal" evidence="7">
    <location>
        <begin position="19"/>
        <end position="183"/>
    </location>
</feature>
<dbReference type="InterPro" id="IPR004216">
    <property type="entry name" value="Fuc/Ara_isomerase_C"/>
</dbReference>